<dbReference type="EMBL" id="JARJCM010000004">
    <property type="protein sequence ID" value="KAJ7045917.1"/>
    <property type="molecule type" value="Genomic_DNA"/>
</dbReference>
<keyword evidence="3" id="KW-1185">Reference proteome</keyword>
<reference evidence="2" key="1">
    <citation type="submission" date="2023-03" db="EMBL/GenBank/DDBJ databases">
        <title>Massive genome expansion in bonnet fungi (Mycena s.s.) driven by repeated elements and novel gene families across ecological guilds.</title>
        <authorList>
            <consortium name="Lawrence Berkeley National Laboratory"/>
            <person name="Harder C.B."/>
            <person name="Miyauchi S."/>
            <person name="Viragh M."/>
            <person name="Kuo A."/>
            <person name="Thoen E."/>
            <person name="Andreopoulos B."/>
            <person name="Lu D."/>
            <person name="Skrede I."/>
            <person name="Drula E."/>
            <person name="Henrissat B."/>
            <person name="Morin E."/>
            <person name="Kohler A."/>
            <person name="Barry K."/>
            <person name="LaButti K."/>
            <person name="Morin E."/>
            <person name="Salamov A."/>
            <person name="Lipzen A."/>
            <person name="Mereny Z."/>
            <person name="Hegedus B."/>
            <person name="Baldrian P."/>
            <person name="Stursova M."/>
            <person name="Weitz H."/>
            <person name="Taylor A."/>
            <person name="Grigoriev I.V."/>
            <person name="Nagy L.G."/>
            <person name="Martin F."/>
            <person name="Kauserud H."/>
        </authorList>
    </citation>
    <scope>NUCLEOTIDE SEQUENCE</scope>
    <source>
        <strain evidence="2">CBHHK200</strain>
    </source>
</reference>
<accession>A0AAD6THR4</accession>
<feature type="region of interest" description="Disordered" evidence="1">
    <location>
        <begin position="1"/>
        <end position="71"/>
    </location>
</feature>
<evidence type="ECO:0000256" key="1">
    <source>
        <dbReference type="SAM" id="MobiDB-lite"/>
    </source>
</evidence>
<feature type="region of interest" description="Disordered" evidence="1">
    <location>
        <begin position="201"/>
        <end position="229"/>
    </location>
</feature>
<organism evidence="2 3">
    <name type="scientific">Mycena alexandri</name>
    <dbReference type="NCBI Taxonomy" id="1745969"/>
    <lineage>
        <taxon>Eukaryota</taxon>
        <taxon>Fungi</taxon>
        <taxon>Dikarya</taxon>
        <taxon>Basidiomycota</taxon>
        <taxon>Agaricomycotina</taxon>
        <taxon>Agaricomycetes</taxon>
        <taxon>Agaricomycetidae</taxon>
        <taxon>Agaricales</taxon>
        <taxon>Marasmiineae</taxon>
        <taxon>Mycenaceae</taxon>
        <taxon>Mycena</taxon>
    </lineage>
</organism>
<dbReference type="Proteomes" id="UP001218188">
    <property type="component" value="Unassembled WGS sequence"/>
</dbReference>
<name>A0AAD6THR4_9AGAR</name>
<protein>
    <submittedName>
        <fullName evidence="2">Uncharacterized protein</fullName>
    </submittedName>
</protein>
<gene>
    <name evidence="2" type="ORF">C8F04DRAFT_1335100</name>
</gene>
<dbReference type="AlphaFoldDB" id="A0AAD6THR4"/>
<feature type="region of interest" description="Disordered" evidence="1">
    <location>
        <begin position="105"/>
        <end position="153"/>
    </location>
</feature>
<feature type="compositionally biased region" description="Basic residues" evidence="1">
    <location>
        <begin position="139"/>
        <end position="149"/>
    </location>
</feature>
<sequence>MFLMDAQETSAPCGPKDLRVAKPAHRRTEPGSGLGNEDIVRMRVPHSTSTDGGVRLRCNPRDNTKARRAKRKGVLDIPDEGVHTDDTPADAVCADYIFRAHAAPPSEISSTKAEARDVERMRSDGRAPTSHASSSPRAPPKRLHPRRRIRPDQRRQAIQLRFPLLHALPLGDFRFGFPLADALPLLVAALRFVSGFGSETPMATLSSSAHPRARTARRRRGWAFQTTASSSAHPIERPAMLGTSAARTCVQSQFVLTGREQRGEEQGVVPLLPHNPQRLHAQRAQRPRQHRGEALPRLLLRAQARRGRFRIQRGRRDVLDEYVAALTLDIV</sequence>
<feature type="compositionally biased region" description="Basic and acidic residues" evidence="1">
    <location>
        <begin position="113"/>
        <end position="125"/>
    </location>
</feature>
<proteinExistence type="predicted"/>
<evidence type="ECO:0000313" key="2">
    <source>
        <dbReference type="EMBL" id="KAJ7045917.1"/>
    </source>
</evidence>
<feature type="compositionally biased region" description="Basic residues" evidence="1">
    <location>
        <begin position="211"/>
        <end position="221"/>
    </location>
</feature>
<comment type="caution">
    <text evidence="2">The sequence shown here is derived from an EMBL/GenBank/DDBJ whole genome shotgun (WGS) entry which is preliminary data.</text>
</comment>
<evidence type="ECO:0000313" key="3">
    <source>
        <dbReference type="Proteomes" id="UP001218188"/>
    </source>
</evidence>